<dbReference type="GO" id="GO:0006355">
    <property type="term" value="P:regulation of DNA-templated transcription"/>
    <property type="evidence" value="ECO:0007669"/>
    <property type="project" value="InterPro"/>
</dbReference>
<comment type="caution">
    <text evidence="1">The sequence shown here is derived from an EMBL/GenBank/DDBJ whole genome shotgun (WGS) entry which is preliminary data.</text>
</comment>
<proteinExistence type="predicted"/>
<dbReference type="OrthoDB" id="1922121at2759"/>
<protein>
    <submittedName>
        <fullName evidence="1">Effector of transcription2</fullName>
    </submittedName>
</protein>
<dbReference type="EMBL" id="CACSLK010012206">
    <property type="protein sequence ID" value="CAA0814278.1"/>
    <property type="molecule type" value="Genomic_DNA"/>
</dbReference>
<keyword evidence="2" id="KW-1185">Reference proteome</keyword>
<accession>A0A9N7MRQ1</accession>
<dbReference type="Pfam" id="PF19239">
    <property type="entry name" value="GIY_YIG_domain"/>
    <property type="match status" value="1"/>
</dbReference>
<sequence>MGAPSSAASTGDGIRLRREDFRRTKHDSAFSQWKILIGPSDWEDHSLAKEGVEKYRTQNLPKWTSCPGVYELGVAASRPTSGRGAREFKSSSVVPVYLGQADNLRNRLQQYGRDGAHLENGCLNLKFNDCQTSSSNKRLGLFTDIFSRGLPILYRCAPTKSKKDAETTERQLLNKFDYAWNKGGNGPRRPYDIHRKLDYLSKQSQFSLLVKKFIFLNKKPVGIKIKACEPCLSKNGSDPSSMDNITIFSRIFRGKRLQPRPNAQYERSGDYGTTDICGVEIGYGSVCSVPPVKGRRRCALHKGMRVNGSVLKFNNEGKVVSPVEIDFEDQFFRPTCGFNMENGLPCRNEPVPRNKRCLEHKGRRIRKS</sequence>
<gene>
    <name evidence="1" type="ORF">SHERM_14579</name>
</gene>
<organism evidence="1 2">
    <name type="scientific">Striga hermonthica</name>
    <name type="common">Purple witchweed</name>
    <name type="synonym">Buchnera hermonthica</name>
    <dbReference type="NCBI Taxonomy" id="68872"/>
    <lineage>
        <taxon>Eukaryota</taxon>
        <taxon>Viridiplantae</taxon>
        <taxon>Streptophyta</taxon>
        <taxon>Embryophyta</taxon>
        <taxon>Tracheophyta</taxon>
        <taxon>Spermatophyta</taxon>
        <taxon>Magnoliopsida</taxon>
        <taxon>eudicotyledons</taxon>
        <taxon>Gunneridae</taxon>
        <taxon>Pentapetalae</taxon>
        <taxon>asterids</taxon>
        <taxon>lamiids</taxon>
        <taxon>Lamiales</taxon>
        <taxon>Orobanchaceae</taxon>
        <taxon>Buchnereae</taxon>
        <taxon>Striga</taxon>
    </lineage>
</organism>
<dbReference type="GO" id="GO:0003677">
    <property type="term" value="F:DNA binding"/>
    <property type="evidence" value="ECO:0007669"/>
    <property type="project" value="InterPro"/>
</dbReference>
<dbReference type="PANTHER" id="PTHR35133">
    <property type="entry name" value="PROTEIN EFFECTOR OF TRANSCRIPTION 2-RELATED"/>
    <property type="match status" value="1"/>
</dbReference>
<name>A0A9N7MRQ1_STRHE</name>
<dbReference type="AlphaFoldDB" id="A0A9N7MRQ1"/>
<evidence type="ECO:0000313" key="2">
    <source>
        <dbReference type="Proteomes" id="UP001153555"/>
    </source>
</evidence>
<reference evidence="1" key="1">
    <citation type="submission" date="2019-12" db="EMBL/GenBank/DDBJ databases">
        <authorList>
            <person name="Scholes J."/>
        </authorList>
    </citation>
    <scope>NUCLEOTIDE SEQUENCE</scope>
</reference>
<evidence type="ECO:0000313" key="1">
    <source>
        <dbReference type="EMBL" id="CAA0814278.1"/>
    </source>
</evidence>
<dbReference type="Proteomes" id="UP001153555">
    <property type="component" value="Unassembled WGS sequence"/>
</dbReference>
<dbReference type="InterPro" id="IPR038909">
    <property type="entry name" value="Effector_transcript"/>
</dbReference>
<dbReference type="PANTHER" id="PTHR35133:SF1">
    <property type="entry name" value="PROTEIN EFFECTOR OF TRANSCRIPTION 2-RELATED"/>
    <property type="match status" value="1"/>
</dbReference>